<dbReference type="InterPro" id="IPR049874">
    <property type="entry name" value="ROK_cs"/>
</dbReference>
<organism evidence="2 3">
    <name type="scientific">Corynebacterium durum F0235</name>
    <dbReference type="NCBI Taxonomy" id="1035195"/>
    <lineage>
        <taxon>Bacteria</taxon>
        <taxon>Bacillati</taxon>
        <taxon>Actinomycetota</taxon>
        <taxon>Actinomycetes</taxon>
        <taxon>Mycobacteriales</taxon>
        <taxon>Corynebacteriaceae</taxon>
        <taxon>Corynebacterium</taxon>
    </lineage>
</organism>
<name>L1MFI8_9CORY</name>
<keyword evidence="2" id="KW-0808">Transferase</keyword>
<dbReference type="PROSITE" id="PS01125">
    <property type="entry name" value="ROK"/>
    <property type="match status" value="1"/>
</dbReference>
<sequence>MSQQPGPLTIGFDIGGTNLRGAVVNGRGQIIDSAHVPTPDSPKGLEEGISFVVKQLRANYDVDAVGLAIAGFLDPECTMVRFAPHLAWRDAPVKEILEDHLALPVRLEHDANAAAWGEYRFGAAKDASVWALFAIGTGIGGALMINGEIYRGAFGTAPEFGHLTVVPEGRECACGKRGCLERYCSGTALEHTAKELMDSGAFGEYPPGRMTGRMVMAEAKKGDPMALAAVEQFATWLGEGLSIVADVLDPELIVIGGGVSTDAALYLDMARKEFAQRIVGSGHRPMARLSTVELGADAGMIGVADLARQLTV</sequence>
<comment type="caution">
    <text evidence="2">The sequence shown here is derived from an EMBL/GenBank/DDBJ whole genome shotgun (WGS) entry which is preliminary data.</text>
</comment>
<dbReference type="AlphaFoldDB" id="L1MFI8"/>
<dbReference type="Pfam" id="PF00480">
    <property type="entry name" value="ROK"/>
    <property type="match status" value="1"/>
</dbReference>
<gene>
    <name evidence="2" type="ORF">HMPREF9997_01693</name>
</gene>
<dbReference type="SUPFAM" id="SSF53067">
    <property type="entry name" value="Actin-like ATPase domain"/>
    <property type="match status" value="1"/>
</dbReference>
<proteinExistence type="inferred from homology"/>
<dbReference type="EMBL" id="AMEM01000022">
    <property type="protein sequence ID" value="EKX89790.1"/>
    <property type="molecule type" value="Genomic_DNA"/>
</dbReference>
<comment type="similarity">
    <text evidence="1">Belongs to the ROK (NagC/XylR) family.</text>
</comment>
<keyword evidence="3" id="KW-1185">Reference proteome</keyword>
<dbReference type="PATRIC" id="fig|1035195.3.peg.1529"/>
<dbReference type="CDD" id="cd24061">
    <property type="entry name" value="ASKHA_NBD_ROK_SgGLK-like"/>
    <property type="match status" value="1"/>
</dbReference>
<evidence type="ECO:0000313" key="3">
    <source>
        <dbReference type="Proteomes" id="UP000010445"/>
    </source>
</evidence>
<dbReference type="PANTHER" id="PTHR18964">
    <property type="entry name" value="ROK (REPRESSOR, ORF, KINASE) FAMILY"/>
    <property type="match status" value="1"/>
</dbReference>
<dbReference type="InterPro" id="IPR043129">
    <property type="entry name" value="ATPase_NBD"/>
</dbReference>
<reference evidence="2 3" key="1">
    <citation type="submission" date="2012-05" db="EMBL/GenBank/DDBJ databases">
        <authorList>
            <person name="Weinstock G."/>
            <person name="Sodergren E."/>
            <person name="Lobos E.A."/>
            <person name="Fulton L."/>
            <person name="Fulton R."/>
            <person name="Courtney L."/>
            <person name="Fronick C."/>
            <person name="O'Laughlin M."/>
            <person name="Godfrey J."/>
            <person name="Wilson R.M."/>
            <person name="Miner T."/>
            <person name="Farmer C."/>
            <person name="Delehaunty K."/>
            <person name="Cordes M."/>
            <person name="Minx P."/>
            <person name="Tomlinson C."/>
            <person name="Chen J."/>
            <person name="Wollam A."/>
            <person name="Pepin K.H."/>
            <person name="Bhonagiri V."/>
            <person name="Zhang X."/>
            <person name="Suruliraj S."/>
            <person name="Warren W."/>
            <person name="Mitreva M."/>
            <person name="Mardis E.R."/>
            <person name="Wilson R.K."/>
        </authorList>
    </citation>
    <scope>NUCLEOTIDE SEQUENCE [LARGE SCALE GENOMIC DNA]</scope>
    <source>
        <strain evidence="2 3">F0235</strain>
    </source>
</reference>
<dbReference type="Proteomes" id="UP000010445">
    <property type="component" value="Unassembled WGS sequence"/>
</dbReference>
<evidence type="ECO:0000313" key="2">
    <source>
        <dbReference type="EMBL" id="EKX89790.1"/>
    </source>
</evidence>
<dbReference type="OrthoDB" id="9810372at2"/>
<accession>L1MFI8</accession>
<dbReference type="Gene3D" id="3.30.420.40">
    <property type="match status" value="2"/>
</dbReference>
<evidence type="ECO:0000256" key="1">
    <source>
        <dbReference type="ARBA" id="ARBA00006479"/>
    </source>
</evidence>
<dbReference type="eggNOG" id="COG1940">
    <property type="taxonomic scope" value="Bacteria"/>
</dbReference>
<keyword evidence="2" id="KW-0418">Kinase</keyword>
<dbReference type="STRING" id="1035195.HMPREF9997_01693"/>
<dbReference type="InterPro" id="IPR000600">
    <property type="entry name" value="ROK"/>
</dbReference>
<dbReference type="GO" id="GO:0016301">
    <property type="term" value="F:kinase activity"/>
    <property type="evidence" value="ECO:0007669"/>
    <property type="project" value="UniProtKB-KW"/>
</dbReference>
<dbReference type="RefSeq" id="WP_006063922.1">
    <property type="nucleotide sequence ID" value="NZ_KB290831.1"/>
</dbReference>
<protein>
    <submittedName>
        <fullName evidence="2">Putative glucokinase</fullName>
    </submittedName>
</protein>
<dbReference type="PANTHER" id="PTHR18964:SF173">
    <property type="entry name" value="GLUCOKINASE"/>
    <property type="match status" value="1"/>
</dbReference>
<dbReference type="HOGENOM" id="CLU_036604_0_0_11"/>